<dbReference type="InterPro" id="IPR018499">
    <property type="entry name" value="Tetraspanin/Peripherin"/>
</dbReference>
<dbReference type="OMA" id="GIWAIAD"/>
<dbReference type="InterPro" id="IPR000301">
    <property type="entry name" value="Tetraspanin_animals"/>
</dbReference>
<comment type="subcellular location">
    <subcellularLocation>
        <location evidence="1 6">Membrane</location>
        <topology evidence="1 6">Multi-pass membrane protein</topology>
    </subcellularLocation>
</comment>
<evidence type="ECO:0000256" key="4">
    <source>
        <dbReference type="ARBA" id="ARBA00022989"/>
    </source>
</evidence>
<dbReference type="PANTHER" id="PTHR19282:SF544">
    <property type="entry name" value="TETRASPANIN"/>
    <property type="match status" value="1"/>
</dbReference>
<evidence type="ECO:0000256" key="3">
    <source>
        <dbReference type="ARBA" id="ARBA00022692"/>
    </source>
</evidence>
<dbReference type="KEGG" id="spu:115918325"/>
<keyword evidence="3 6" id="KW-0812">Transmembrane</keyword>
<evidence type="ECO:0000256" key="6">
    <source>
        <dbReference type="RuleBase" id="RU361218"/>
    </source>
</evidence>
<dbReference type="OrthoDB" id="6134317at2759"/>
<dbReference type="Proteomes" id="UP000007110">
    <property type="component" value="Unassembled WGS sequence"/>
</dbReference>
<evidence type="ECO:0000313" key="8">
    <source>
        <dbReference type="Proteomes" id="UP000007110"/>
    </source>
</evidence>
<feature type="transmembrane region" description="Helical" evidence="6">
    <location>
        <begin position="62"/>
        <end position="82"/>
    </location>
</feature>
<dbReference type="GO" id="GO:0005886">
    <property type="term" value="C:plasma membrane"/>
    <property type="evidence" value="ECO:0000318"/>
    <property type="project" value="GO_Central"/>
</dbReference>
<dbReference type="RefSeq" id="XP_030829377.1">
    <property type="nucleotide sequence ID" value="XM_030973517.1"/>
</dbReference>
<feature type="transmembrane region" description="Helical" evidence="6">
    <location>
        <begin position="21"/>
        <end position="42"/>
    </location>
</feature>
<dbReference type="RefSeq" id="XP_030829376.1">
    <property type="nucleotide sequence ID" value="XM_030973516.1"/>
</dbReference>
<dbReference type="EnsemblMetazoa" id="XM_030973517">
    <property type="protein sequence ID" value="XP_030829377"/>
    <property type="gene ID" value="LOC115918325"/>
</dbReference>
<dbReference type="PRINTS" id="PR00259">
    <property type="entry name" value="TMFOUR"/>
</dbReference>
<sequence length="257" mass="28066">MGDLKKKLSWGGNFCRGILCFFNFFFLLGGVILMALGIWVLVDKDSKHLTAILTDNLHHTAAYILLIAGVFVMIVSIFGFCGAKMENKCCLGMYVFFLVVIFIIELAAGCIALYFYVKTDVVKDLNRTLTNNYGGEDGGDVAITNSWDFIQSSFECCGVMGNASSAVTLYEKSTWYKNQTDSPKNIVPASCCMDQDSLDVCQQATSNYATYIYNQGCSEGVKNKVAQYGTVLGGVGIVVAIIQLMGMACALCLCKRL</sequence>
<keyword evidence="8" id="KW-1185">Reference proteome</keyword>
<dbReference type="PIRSF" id="PIRSF002419">
    <property type="entry name" value="Tetraspanin"/>
    <property type="match status" value="1"/>
</dbReference>
<dbReference type="PANTHER" id="PTHR19282">
    <property type="entry name" value="TETRASPANIN"/>
    <property type="match status" value="1"/>
</dbReference>
<evidence type="ECO:0000313" key="7">
    <source>
        <dbReference type="EnsemblMetazoa" id="XP_030829376"/>
    </source>
</evidence>
<reference evidence="7" key="2">
    <citation type="submission" date="2021-01" db="UniProtKB">
        <authorList>
            <consortium name="EnsemblMetazoa"/>
        </authorList>
    </citation>
    <scope>IDENTIFICATION</scope>
</reference>
<dbReference type="InterPro" id="IPR008952">
    <property type="entry name" value="Tetraspanin_EC2_sf"/>
</dbReference>
<keyword evidence="4 6" id="KW-1133">Transmembrane helix</keyword>
<keyword evidence="5 6" id="KW-0472">Membrane</keyword>
<dbReference type="CDD" id="cd03156">
    <property type="entry name" value="uroplakin_I_like_LEL"/>
    <property type="match status" value="1"/>
</dbReference>
<protein>
    <recommendedName>
        <fullName evidence="6">Tetraspanin</fullName>
    </recommendedName>
</protein>
<reference evidence="8" key="1">
    <citation type="submission" date="2015-02" db="EMBL/GenBank/DDBJ databases">
        <title>Genome sequencing for Strongylocentrotus purpuratus.</title>
        <authorList>
            <person name="Murali S."/>
            <person name="Liu Y."/>
            <person name="Vee V."/>
            <person name="English A."/>
            <person name="Wang M."/>
            <person name="Skinner E."/>
            <person name="Han Y."/>
            <person name="Muzny D.M."/>
            <person name="Worley K.C."/>
            <person name="Gibbs R.A."/>
        </authorList>
    </citation>
    <scope>NUCLEOTIDE SEQUENCE</scope>
</reference>
<comment type="similarity">
    <text evidence="2 6">Belongs to the tetraspanin (TM4SF) family.</text>
</comment>
<dbReference type="Gene3D" id="1.10.1450.10">
    <property type="entry name" value="Tetraspanin"/>
    <property type="match status" value="1"/>
</dbReference>
<name>A0A7M7ST25_STRPU</name>
<dbReference type="EnsemblMetazoa" id="XM_030973516">
    <property type="protein sequence ID" value="XP_030829376"/>
    <property type="gene ID" value="LOC115918325"/>
</dbReference>
<proteinExistence type="inferred from homology"/>
<evidence type="ECO:0000256" key="5">
    <source>
        <dbReference type="ARBA" id="ARBA00023136"/>
    </source>
</evidence>
<evidence type="ECO:0000256" key="2">
    <source>
        <dbReference type="ARBA" id="ARBA00006840"/>
    </source>
</evidence>
<evidence type="ECO:0000256" key="1">
    <source>
        <dbReference type="ARBA" id="ARBA00004141"/>
    </source>
</evidence>
<organism evidence="7 8">
    <name type="scientific">Strongylocentrotus purpuratus</name>
    <name type="common">Purple sea urchin</name>
    <dbReference type="NCBI Taxonomy" id="7668"/>
    <lineage>
        <taxon>Eukaryota</taxon>
        <taxon>Metazoa</taxon>
        <taxon>Echinodermata</taxon>
        <taxon>Eleutherozoa</taxon>
        <taxon>Echinozoa</taxon>
        <taxon>Echinoidea</taxon>
        <taxon>Euechinoidea</taxon>
        <taxon>Echinacea</taxon>
        <taxon>Camarodonta</taxon>
        <taxon>Echinidea</taxon>
        <taxon>Strongylocentrotidae</taxon>
        <taxon>Strongylocentrotus</taxon>
    </lineage>
</organism>
<dbReference type="GeneID" id="115918325"/>
<accession>A0A7M7ST25</accession>
<feature type="transmembrane region" description="Helical" evidence="6">
    <location>
        <begin position="94"/>
        <end position="117"/>
    </location>
</feature>
<feature type="transmembrane region" description="Helical" evidence="6">
    <location>
        <begin position="231"/>
        <end position="254"/>
    </location>
</feature>
<dbReference type="InParanoid" id="A0A7M7ST25"/>
<dbReference type="Pfam" id="PF00335">
    <property type="entry name" value="Tetraspanin"/>
    <property type="match status" value="1"/>
</dbReference>
<dbReference type="SUPFAM" id="SSF48652">
    <property type="entry name" value="Tetraspanin"/>
    <property type="match status" value="1"/>
</dbReference>
<dbReference type="AlphaFoldDB" id="A0A7M7ST25"/>